<feature type="compositionally biased region" description="Polar residues" evidence="4">
    <location>
        <begin position="1517"/>
        <end position="1532"/>
    </location>
</feature>
<dbReference type="Gene3D" id="3.40.50.300">
    <property type="entry name" value="P-loop containing nucleotide triphosphate hydrolases"/>
    <property type="match status" value="1"/>
</dbReference>
<dbReference type="SMART" id="SM00175">
    <property type="entry name" value="RAB"/>
    <property type="match status" value="1"/>
</dbReference>
<feature type="compositionally biased region" description="Basic residues" evidence="4">
    <location>
        <begin position="953"/>
        <end position="967"/>
    </location>
</feature>
<name>A0A674PGR4_TAKRU</name>
<evidence type="ECO:0000256" key="2">
    <source>
        <dbReference type="ARBA" id="ARBA00023134"/>
    </source>
</evidence>
<dbReference type="InterPro" id="IPR027417">
    <property type="entry name" value="P-loop_NTPase"/>
</dbReference>
<feature type="compositionally biased region" description="Basic and acidic residues" evidence="4">
    <location>
        <begin position="634"/>
        <end position="650"/>
    </location>
</feature>
<feature type="compositionally biased region" description="Polar residues" evidence="4">
    <location>
        <begin position="2372"/>
        <end position="2399"/>
    </location>
</feature>
<feature type="region of interest" description="Disordered" evidence="4">
    <location>
        <begin position="2206"/>
        <end position="2508"/>
    </location>
</feature>
<feature type="compositionally biased region" description="Basic and acidic residues" evidence="4">
    <location>
        <begin position="3030"/>
        <end position="3047"/>
    </location>
</feature>
<feature type="compositionally biased region" description="Basic and acidic residues" evidence="4">
    <location>
        <begin position="1444"/>
        <end position="1453"/>
    </location>
</feature>
<evidence type="ECO:0000256" key="4">
    <source>
        <dbReference type="SAM" id="MobiDB-lite"/>
    </source>
</evidence>
<feature type="region of interest" description="Disordered" evidence="4">
    <location>
        <begin position="1722"/>
        <end position="2024"/>
    </location>
</feature>
<dbReference type="PANTHER" id="PTHR47977">
    <property type="entry name" value="RAS-RELATED PROTEIN RAB"/>
    <property type="match status" value="1"/>
</dbReference>
<evidence type="ECO:0000313" key="6">
    <source>
        <dbReference type="Proteomes" id="UP000005226"/>
    </source>
</evidence>
<dbReference type="OMA" id="SELMCED"/>
<feature type="region of interest" description="Disordered" evidence="4">
    <location>
        <begin position="591"/>
        <end position="726"/>
    </location>
</feature>
<dbReference type="PROSITE" id="PS51421">
    <property type="entry name" value="RAS"/>
    <property type="match status" value="1"/>
</dbReference>
<feature type="compositionally biased region" description="Polar residues" evidence="4">
    <location>
        <begin position="2149"/>
        <end position="2158"/>
    </location>
</feature>
<feature type="compositionally biased region" description="Polar residues" evidence="4">
    <location>
        <begin position="2485"/>
        <end position="2500"/>
    </location>
</feature>
<feature type="compositionally biased region" description="Basic and acidic residues" evidence="4">
    <location>
        <begin position="36"/>
        <end position="45"/>
    </location>
</feature>
<feature type="compositionally biased region" description="Basic and acidic residues" evidence="4">
    <location>
        <begin position="111"/>
        <end position="139"/>
    </location>
</feature>
<feature type="compositionally biased region" description="Basic residues" evidence="4">
    <location>
        <begin position="1921"/>
        <end position="1935"/>
    </location>
</feature>
<feature type="region of interest" description="Disordered" evidence="4">
    <location>
        <begin position="2834"/>
        <end position="2887"/>
    </location>
</feature>
<feature type="compositionally biased region" description="Basic residues" evidence="4">
    <location>
        <begin position="2405"/>
        <end position="2419"/>
    </location>
</feature>
<feature type="compositionally biased region" description="Polar residues" evidence="4">
    <location>
        <begin position="3298"/>
        <end position="3307"/>
    </location>
</feature>
<feature type="compositionally biased region" description="Polar residues" evidence="4">
    <location>
        <begin position="46"/>
        <end position="58"/>
    </location>
</feature>
<feature type="region of interest" description="Disordered" evidence="4">
    <location>
        <begin position="200"/>
        <end position="242"/>
    </location>
</feature>
<feature type="compositionally biased region" description="Basic residues" evidence="4">
    <location>
        <begin position="469"/>
        <end position="483"/>
    </location>
</feature>
<feature type="region of interest" description="Disordered" evidence="4">
    <location>
        <begin position="754"/>
        <end position="996"/>
    </location>
</feature>
<dbReference type="InParanoid" id="A0A674PGR4"/>
<dbReference type="RefSeq" id="XP_011612198.2">
    <property type="nucleotide sequence ID" value="XM_011613896.2"/>
</dbReference>
<feature type="compositionally biased region" description="Basic and acidic residues" evidence="4">
    <location>
        <begin position="2570"/>
        <end position="2586"/>
    </location>
</feature>
<feature type="compositionally biased region" description="Acidic residues" evidence="4">
    <location>
        <begin position="887"/>
        <end position="899"/>
    </location>
</feature>
<evidence type="ECO:0000256" key="1">
    <source>
        <dbReference type="ARBA" id="ARBA00022741"/>
    </source>
</evidence>
<feature type="compositionally biased region" description="Polar residues" evidence="4">
    <location>
        <begin position="1665"/>
        <end position="1674"/>
    </location>
</feature>
<feature type="compositionally biased region" description="Polar residues" evidence="4">
    <location>
        <begin position="2865"/>
        <end position="2881"/>
    </location>
</feature>
<feature type="region of interest" description="Disordered" evidence="4">
    <location>
        <begin position="1023"/>
        <end position="1057"/>
    </location>
</feature>
<dbReference type="GeneTree" id="ENSGT00940000160379"/>
<dbReference type="InterPro" id="IPR005225">
    <property type="entry name" value="Small_GTP-bd"/>
</dbReference>
<feature type="compositionally biased region" description="Basic and acidic residues" evidence="4">
    <location>
        <begin position="900"/>
        <end position="917"/>
    </location>
</feature>
<feature type="region of interest" description="Disordered" evidence="4">
    <location>
        <begin position="2690"/>
        <end position="2757"/>
    </location>
</feature>
<feature type="compositionally biased region" description="Basic and acidic residues" evidence="4">
    <location>
        <begin position="3198"/>
        <end position="3217"/>
    </location>
</feature>
<keyword evidence="2" id="KW-0342">GTP-binding</keyword>
<dbReference type="PRINTS" id="PR00449">
    <property type="entry name" value="RASTRNSFRMNG"/>
</dbReference>
<dbReference type="NCBIfam" id="TIGR00231">
    <property type="entry name" value="small_GTP"/>
    <property type="match status" value="1"/>
</dbReference>
<keyword evidence="3" id="KW-0449">Lipoprotein</keyword>
<feature type="compositionally biased region" description="Basic and acidic residues" evidence="4">
    <location>
        <begin position="1868"/>
        <end position="1885"/>
    </location>
</feature>
<feature type="compositionally biased region" description="Acidic residues" evidence="4">
    <location>
        <begin position="1855"/>
        <end position="1867"/>
    </location>
</feature>
<feature type="compositionally biased region" description="Basic and acidic residues" evidence="4">
    <location>
        <begin position="2086"/>
        <end position="2102"/>
    </location>
</feature>
<dbReference type="SMART" id="SM00173">
    <property type="entry name" value="RAS"/>
    <property type="match status" value="1"/>
</dbReference>
<feature type="compositionally biased region" description="Basic residues" evidence="4">
    <location>
        <begin position="2779"/>
        <end position="2793"/>
    </location>
</feature>
<feature type="compositionally biased region" description="Acidic residues" evidence="4">
    <location>
        <begin position="2339"/>
        <end position="2351"/>
    </location>
</feature>
<reference evidence="5" key="3">
    <citation type="submission" date="2025-09" db="UniProtKB">
        <authorList>
            <consortium name="Ensembl"/>
        </authorList>
    </citation>
    <scope>IDENTIFICATION</scope>
</reference>
<feature type="compositionally biased region" description="Acidic residues" evidence="4">
    <location>
        <begin position="1371"/>
        <end position="1383"/>
    </location>
</feature>
<feature type="region of interest" description="Disordered" evidence="4">
    <location>
        <begin position="1238"/>
        <end position="1540"/>
    </location>
</feature>
<feature type="compositionally biased region" description="Basic residues" evidence="4">
    <location>
        <begin position="69"/>
        <end position="84"/>
    </location>
</feature>
<feature type="compositionally biased region" description="Basic and acidic residues" evidence="4">
    <location>
        <begin position="2794"/>
        <end position="2810"/>
    </location>
</feature>
<dbReference type="GO" id="GO:0005525">
    <property type="term" value="F:GTP binding"/>
    <property type="evidence" value="ECO:0007669"/>
    <property type="project" value="UniProtKB-KW"/>
</dbReference>
<feature type="region of interest" description="Disordered" evidence="4">
    <location>
        <begin position="28"/>
        <end position="139"/>
    </location>
</feature>
<dbReference type="PROSITE" id="PS51420">
    <property type="entry name" value="RHO"/>
    <property type="match status" value="1"/>
</dbReference>
<feature type="compositionally biased region" description="Polar residues" evidence="4">
    <location>
        <begin position="436"/>
        <end position="463"/>
    </location>
</feature>
<feature type="compositionally biased region" description="Polar residues" evidence="4">
    <location>
        <begin position="920"/>
        <end position="947"/>
    </location>
</feature>
<feature type="region of interest" description="Disordered" evidence="4">
    <location>
        <begin position="2528"/>
        <end position="2662"/>
    </location>
</feature>
<dbReference type="GO" id="GO:0003924">
    <property type="term" value="F:GTPase activity"/>
    <property type="evidence" value="ECO:0007669"/>
    <property type="project" value="InterPro"/>
</dbReference>
<feature type="compositionally biased region" description="Polar residues" evidence="4">
    <location>
        <begin position="2942"/>
        <end position="2978"/>
    </location>
</feature>
<feature type="compositionally biased region" description="Acidic residues" evidence="4">
    <location>
        <begin position="3258"/>
        <end position="3267"/>
    </location>
</feature>
<reference evidence="5" key="2">
    <citation type="submission" date="2025-08" db="UniProtKB">
        <authorList>
            <consortium name="Ensembl"/>
        </authorList>
    </citation>
    <scope>IDENTIFICATION</scope>
</reference>
<keyword evidence="1" id="KW-0547">Nucleotide-binding</keyword>
<dbReference type="SUPFAM" id="SSF52540">
    <property type="entry name" value="P-loop containing nucleoside triphosphate hydrolases"/>
    <property type="match status" value="1"/>
</dbReference>
<dbReference type="InterPro" id="IPR050227">
    <property type="entry name" value="Rab"/>
</dbReference>
<feature type="region of interest" description="Disordered" evidence="4">
    <location>
        <begin position="1076"/>
        <end position="1216"/>
    </location>
</feature>
<dbReference type="FunFam" id="3.40.50.300:FF:001129">
    <property type="entry name" value="ras-related protein Rab-44 isoform X2"/>
    <property type="match status" value="1"/>
</dbReference>
<feature type="region of interest" description="Disordered" evidence="4">
    <location>
        <begin position="2906"/>
        <end position="3077"/>
    </location>
</feature>
<dbReference type="OrthoDB" id="9989112at2759"/>
<gene>
    <name evidence="5" type="primary">rab44</name>
</gene>
<dbReference type="SMART" id="SM00174">
    <property type="entry name" value="RHO"/>
    <property type="match status" value="1"/>
</dbReference>
<feature type="compositionally biased region" description="Basic and acidic residues" evidence="4">
    <location>
        <begin position="2352"/>
        <end position="2369"/>
    </location>
</feature>
<feature type="compositionally biased region" description="Polar residues" evidence="4">
    <location>
        <begin position="697"/>
        <end position="706"/>
    </location>
</feature>
<feature type="compositionally biased region" description="Basic residues" evidence="4">
    <location>
        <begin position="3017"/>
        <end position="3029"/>
    </location>
</feature>
<feature type="compositionally biased region" description="Polar residues" evidence="4">
    <location>
        <begin position="1888"/>
        <end position="1915"/>
    </location>
</feature>
<keyword evidence="6" id="KW-1185">Reference proteome</keyword>
<reference evidence="5 6" key="1">
    <citation type="journal article" date="2011" name="Genome Biol. Evol.">
        <title>Integration of the genetic map and genome assembly of fugu facilitates insights into distinct features of genome evolution in teleosts and mammals.</title>
        <authorList>
            <person name="Kai W."/>
            <person name="Kikuchi K."/>
            <person name="Tohari S."/>
            <person name="Chew A.K."/>
            <person name="Tay A."/>
            <person name="Fujiwara A."/>
            <person name="Hosoya S."/>
            <person name="Suetake H."/>
            <person name="Naruse K."/>
            <person name="Brenner S."/>
            <person name="Suzuki Y."/>
            <person name="Venkatesh B."/>
        </authorList>
    </citation>
    <scope>NUCLEOTIDE SEQUENCE [LARGE SCALE GENOMIC DNA]</scope>
</reference>
<feature type="compositionally biased region" description="Basic and acidic residues" evidence="4">
    <location>
        <begin position="3243"/>
        <end position="3257"/>
    </location>
</feature>
<dbReference type="SMART" id="SM00176">
    <property type="entry name" value="RAN"/>
    <property type="match status" value="1"/>
</dbReference>
<feature type="compositionally biased region" description="Basic and acidic residues" evidence="4">
    <location>
        <begin position="1384"/>
        <end position="1401"/>
    </location>
</feature>
<dbReference type="InterPro" id="IPR001806">
    <property type="entry name" value="Small_GTPase"/>
</dbReference>
<feature type="compositionally biased region" description="Polar residues" evidence="4">
    <location>
        <begin position="1181"/>
        <end position="1190"/>
    </location>
</feature>
<feature type="region of interest" description="Disordered" evidence="4">
    <location>
        <begin position="3195"/>
        <end position="3411"/>
    </location>
</feature>
<dbReference type="GeneID" id="101077437"/>
<feature type="compositionally biased region" description="Basic and acidic residues" evidence="4">
    <location>
        <begin position="2997"/>
        <end position="3016"/>
    </location>
</feature>
<accession>A0A674PGR4</accession>
<dbReference type="Proteomes" id="UP000005226">
    <property type="component" value="Chromosome 19"/>
</dbReference>
<feature type="compositionally biased region" description="Basic residues" evidence="4">
    <location>
        <begin position="3318"/>
        <end position="3329"/>
    </location>
</feature>
<organism evidence="5 6">
    <name type="scientific">Takifugu rubripes</name>
    <name type="common">Japanese pufferfish</name>
    <name type="synonym">Fugu rubripes</name>
    <dbReference type="NCBI Taxonomy" id="31033"/>
    <lineage>
        <taxon>Eukaryota</taxon>
        <taxon>Metazoa</taxon>
        <taxon>Chordata</taxon>
        <taxon>Craniata</taxon>
        <taxon>Vertebrata</taxon>
        <taxon>Euteleostomi</taxon>
        <taxon>Actinopterygii</taxon>
        <taxon>Neopterygii</taxon>
        <taxon>Teleostei</taxon>
        <taxon>Neoteleostei</taxon>
        <taxon>Acanthomorphata</taxon>
        <taxon>Eupercaria</taxon>
        <taxon>Tetraodontiformes</taxon>
        <taxon>Tetradontoidea</taxon>
        <taxon>Tetraodontidae</taxon>
        <taxon>Takifugu</taxon>
    </lineage>
</organism>
<feature type="compositionally biased region" description="Acidic residues" evidence="4">
    <location>
        <begin position="403"/>
        <end position="415"/>
    </location>
</feature>
<feature type="compositionally biased region" description="Polar residues" evidence="4">
    <location>
        <begin position="3356"/>
        <end position="3371"/>
    </location>
</feature>
<feature type="compositionally biased region" description="Basic and acidic residues" evidence="4">
    <location>
        <begin position="1602"/>
        <end position="1618"/>
    </location>
</feature>
<feature type="compositionally biased region" description="Polar residues" evidence="4">
    <location>
        <begin position="213"/>
        <end position="222"/>
    </location>
</feature>
<feature type="region of interest" description="Disordered" evidence="4">
    <location>
        <begin position="1562"/>
        <end position="1694"/>
    </location>
</feature>
<feature type="compositionally biased region" description="Polar residues" evidence="4">
    <location>
        <begin position="1033"/>
        <end position="1048"/>
    </location>
</feature>
<feature type="compositionally biased region" description="Polar residues" evidence="4">
    <location>
        <begin position="2633"/>
        <end position="2642"/>
    </location>
</feature>
<dbReference type="Pfam" id="PF00071">
    <property type="entry name" value="Ras"/>
    <property type="match status" value="1"/>
</dbReference>
<feature type="region of interest" description="Disordered" evidence="4">
    <location>
        <begin position="2044"/>
        <end position="2184"/>
    </location>
</feature>
<feature type="region of interest" description="Disordered" evidence="4">
    <location>
        <begin position="270"/>
        <end position="572"/>
    </location>
</feature>
<evidence type="ECO:0000313" key="5">
    <source>
        <dbReference type="Ensembl" id="ENSTRUP00000084828.1"/>
    </source>
</evidence>
<evidence type="ECO:0000256" key="3">
    <source>
        <dbReference type="ARBA" id="ARBA00023288"/>
    </source>
</evidence>
<feature type="compositionally biased region" description="Polar residues" evidence="4">
    <location>
        <begin position="1404"/>
        <end position="1431"/>
    </location>
</feature>
<dbReference type="PROSITE" id="PS51419">
    <property type="entry name" value="RAB"/>
    <property type="match status" value="1"/>
</dbReference>
<dbReference type="CDD" id="cd00154">
    <property type="entry name" value="Rab"/>
    <property type="match status" value="1"/>
</dbReference>
<protein>
    <submittedName>
        <fullName evidence="5">Uncharacterized LOC101077437</fullName>
    </submittedName>
</protein>
<feature type="compositionally biased region" description="Low complexity" evidence="4">
    <location>
        <begin position="3394"/>
        <end position="3411"/>
    </location>
</feature>
<feature type="region of interest" description="Disordered" evidence="4">
    <location>
        <begin position="2778"/>
        <end position="2816"/>
    </location>
</feature>
<dbReference type="Ensembl" id="ENSTRUT00000068505.1">
    <property type="protein sequence ID" value="ENSTRUP00000084828.1"/>
    <property type="gene ID" value="ENSTRUG00000022896.2"/>
</dbReference>
<feature type="compositionally biased region" description="Basic and acidic residues" evidence="4">
    <location>
        <begin position="1118"/>
        <end position="1134"/>
    </location>
</feature>
<proteinExistence type="predicted"/>
<sequence length="3599" mass="393897">MLILYINVLNALGEEQIMSAQGAKKRMGSRRQLKHKSPDVDELQFKETTVQECGGSTESAEDVLELSKNRKKLGSRRKNNRQHHAKDLGVSDGAARNTTEDDQLGTTRMSLTDEVKVTHQVPEESHRHSELKRQRYERDQNNEMFMNIESEDTEMSCAAEIRTDLAPGEEVEFSCSQVEGAVQTFDLTEMCDKELNMKPVETEDNPRNEGLQEVTQPVSQSNLEHREAEASSAGTEETLEPTHLFVATGTVEKESELMCEDEFVLCEAPEGLLSGSPSQDQNPKPRHPEPDPQPLIPKNETPPEDLDDREADSRVELCDNSEEDDGGLDKPGPEVKGFSSSENVAKVNTEDQIESAEMHNITVSPESVSCDAEPGSSPHQQHVHPATTDQSEALDTGNKESDAVDQDCEVDDQIEDDVKSSSDQLHQEHKDLLSEMEQSCSSQALHSETDSCSDPQPQTSDLNISLLGNRRKLGSSRRQKGRQRAVGPGPGSYKLPEAAITNSSDEETVETRKISITLETEVRGGVDENPGDGAFAFLAAKQQKDQSESTEASQEVPDRSSNTRNKTDEDAETLRIEGSYFLNESHMKWKETKCSGAAEITSESQTDAERSTEETQPGDTDGGCLHTFDVTEVDGEKETMTQEKHERENSNEALQSDAGCCLSSEAQDGFIKNDEESDTNMKPVETEDNPRNEGLQEVTQPVSQSNLEHREAEASSAGTEETLEPTHLFVATGTVEKESELMCEDEFVLCEAPEGLLSGSPSQDQNPKPRHPEPDPQPLIPKNETPPEDLDDREADSRVELCDNSEEDDGGLDKPGPEVKGFSSSENVAKVNTEDQIESAEMHNITVSPESVSCDAEPGSSPHQQHVHPATTDQSEALDTGNKESDAVDQDCEVDDQIEDDVKSSSDQLHQEHKDLLSEMEQSCSSQALHSETDSCSDPQPQTSDLNISLLGNRRKLGSSRRQKGRQRAVDPGPGSYKLPEAAITNSSGEETVETRKISITLETEVRGGVDENPGDGAFAFLAAKQQKDLSESTEASQEVPDRSSNTRNKTDEDAETLRIEGSYFLNESHMKWKETKCSGAAEITSESQTDAERSTEETQLGDTDGGCLHTFDVTEVDGEKETMTQEKHERENSNEALQSDAGCCLSSEAQDGFIKNDEESDTNMKPVETEDNPRNEGLQEVTQPVSQSNLEHREAEASSAGTEETLEPTHLFVATGTVEKESELMCEDEFVLCEAPEGLLSGSPSQDQNPKPRHPEPDPQPLIPKNETPPEDLDDREADSRVELCDNSEEDDGGLDKPGPEVKGFSSSENVAKVNTEDQIESAEMHNITVSPESVSCDAEPGSSPHQQHVHPATTDQSEALDTGNKESDAVDQDCEVDDQIEDDVKSSSDQLHQEHKDLLSEMEQSCSSQALHSETDSCSDPQPQTSDLNISLLGNRRKLGSSRREKGRQRAVDPGPGSYKLPEAAITNSSDEETVETRKISITLETEVRGGVDENPGDGAFAFLAAKQQKDQSESTEASQEVPDRSSNTRNKTDEDAETLRIEGSYFLNESHMKWKETKCSGAAEITSESQTDAERSTEETQLGDTDGGCLHTFDVTEVDGEKETMTQEKHERENSNEALQSDAGCCLSSEAQDGFIKNDEESDTNMKPVETEDNPRNEGLQEVTQPVSQSNLEHREAEASSAGTEETLEPTHLFVATGTVEKESELMCEDEFVLCEAPEGLLSGSPSQDQNPKPRHPEPDPQPLIPKNETPPEDLDDREADSRVELCDNSEEDDGGLDKPGPEVKGFSSSENVAKVNTEDQIESAEMHNITVSPESVSCDAEPGSSPHQQHVHPATTDQSEALDTGNKESDAVDQDCEVDDQIEDDVKSSSDQLHQEHKDLLSEMEQSCSSQALHSETDSCSDPQPQTSDLNISLLGNRRKLGSSRRQKGRQRAVDPGPGSYKLPEAAITNSSDEETVETRKISITLETEVRGGVDENPGDGAFAFLAAKQQKDQSESTEASQEVPDRSSNTRNKTDEDAETLRIEGSYFLNESHMKWKETKCSGAAEITSESQTDAERSTEETQLGDTDGGCLHTFDVTEVDGEKETMTQEKHERENSNEALQSDAGCCLSSEAQDGFIKNDEESDTNMKPVETEDNPRNEGLQEVTQPVSQSNLEHREAEASSAGTEETLEPTHLFVATGTVEKESELMCEDEFVLCEAPEGLLSGSPSQDQNPKPRHPEPDPQPLIPKNETPPEDLDDREADSRVELCDNSEEDDGGLDKPGPEVKGFSSSENVAKVNTEDQIESAEMHNITVSPESVSCDAEPGSSPHQQHVHPATTDQSEALDTGNKESDAVDQDCEVDDQIEDDVKSSSDQLHQEHKDLLSEMEQSCSSQALHSETDSCSDPQPQTSDLNISLLGNRRKLGSSRRQKGRQRAVGPGPGSYKLPEAAITNSSDEETVETRKISITLETEVRGGVDENPGDGAFAFLAAKQQKDQSESTEASQEVPDRSSNTRNKTDEDAETLRIEGSYFLNESHMKWKETKCSGAAEITSESQTDAERSTEETQLGDTDGGCLHTFDVTEVDGEKETMTQEKHERENSNEALQSDAGCCLSSEAQDGFIKNDEESDTNMKPVETEDNPRNEGLQEVTQPVSQSNLEHREAEASSAGTEETLEPTHLFVATGTVEKESELMCEDEFVLCEAPEGLLSGSLSQDQNPKPRHPEPDPQPLIPKNETPPEDLDEAMTLKQEMEEMSSNDCVLPFVPQPEDGITLDSDLQEDVATAEDLVLNPIGNRRKLASSRRHKGRQHVKDTRKETFNEPKEETTETTTDEVVVELITASATMRTNASYKFQPETEPELHPAQNPGVREDKSFQEDIDLSQNVKDNDQIVTGSDSDIQRMTFEENSAGALVTLEGFTQEAPHLVQKDEDSIGNVHVRHTNDPKETGGHPGGEESADGQQELVQSSDTSTQQDPEISCSSEPTNAKDTSSDPSSLLCFQETISDDPAMEASAGHEPKSHLDDRLHSQEKSKQTRRKMGSTRWTHKKQEDEHVHRAETSELRDNTQAGGGRFEVSLDKNTVSSVEPPQEEADITSDLQRTHSTLISHTDGLTACVAGQSASDSQGVFNPTINVQGADLWDGDGNIDVNVEPSQLDGFTAPEAHTAGCLVNPSQRSPIGDAINTRSFESNLVGEESVNSITEIQQPETITSEVGGRAEDPGKVAEGGCIKHLEPADTGSDLNTGGRRRKMGSMRRNLNSGRKEEDVRQQQKVDNEQADEVSEDSVSEHSQEAAKDPRPLEPAPHPTSEEDPADQSAHQPVTSPDSDLMSGTLLSGRRRKLGSHRMSSKPPNQEAQTGGDDKLSEVDDNEKESSTNISSSTPGRHSNPVSDLGSAPRTPVESPPGRRLSQDSRSSISLAGSSGDGGVNSNSYNVVMVGNSSVGKTSFMRRVQNGRFSSDLPSSVGLDTCPWPVTADGRRVVLQLWDTAGQERFHSITRQIFHKAHAFLLMYDITSSWSFTAVSYWANCIQEEAAENVTILLLGNKSDCAERQVPTQKGEILAKEYNFEFMECSVATGQNVNESLQTLARILSNKVKLGEETTALHKEPQQKKSSGCC</sequence>
<feature type="compositionally biased region" description="Polar residues" evidence="4">
    <location>
        <begin position="2001"/>
        <end position="2016"/>
    </location>
</feature>
<feature type="compositionally biased region" description="Basic and acidic residues" evidence="4">
    <location>
        <begin position="416"/>
        <end position="433"/>
    </location>
</feature>
<feature type="compositionally biased region" description="Polar residues" evidence="4">
    <location>
        <begin position="549"/>
        <end position="564"/>
    </location>
</feature>
<feature type="compositionally biased region" description="Basic and acidic residues" evidence="4">
    <location>
        <begin position="3268"/>
        <end position="3281"/>
    </location>
</feature>